<dbReference type="Proteomes" id="UP000031802">
    <property type="component" value="Unassembled WGS sequence"/>
</dbReference>
<sequence length="129" mass="14680">MRLAEELLQAHFSSRPNFQLKSVHIKCIRRLEVFDPDPSLSMEMPWSGLYEGNGKRLSATVMVNLPFFVLLLFPDSVIIKSQRLELLAVEQFPSIKNEGRALHTCLNLRPIVGFKLIPLRQDGYGVCVV</sequence>
<comment type="caution">
    <text evidence="1">The sequence shown here is derived from an EMBL/GenBank/DDBJ whole genome shotgun (WGS) entry which is preliminary data.</text>
</comment>
<protein>
    <submittedName>
        <fullName evidence="1">Uncharacterized protein</fullName>
    </submittedName>
</protein>
<organism evidence="1 2">
    <name type="scientific">Sphingobacterium deserti</name>
    <dbReference type="NCBI Taxonomy" id="1229276"/>
    <lineage>
        <taxon>Bacteria</taxon>
        <taxon>Pseudomonadati</taxon>
        <taxon>Bacteroidota</taxon>
        <taxon>Sphingobacteriia</taxon>
        <taxon>Sphingobacteriales</taxon>
        <taxon>Sphingobacteriaceae</taxon>
        <taxon>Sphingobacterium</taxon>
    </lineage>
</organism>
<dbReference type="AlphaFoldDB" id="A0A0B8T4A2"/>
<proteinExistence type="predicted"/>
<accession>A0A0B8T4A2</accession>
<dbReference type="EMBL" id="JJMU01000028">
    <property type="protein sequence ID" value="KGE14323.1"/>
    <property type="molecule type" value="Genomic_DNA"/>
</dbReference>
<evidence type="ECO:0000313" key="1">
    <source>
        <dbReference type="EMBL" id="KGE14323.1"/>
    </source>
</evidence>
<reference evidence="2" key="1">
    <citation type="submission" date="2014-04" db="EMBL/GenBank/DDBJ databases">
        <title>Whole-Genome optical mapping and complete genome sequence of Sphingobacterium deserti sp. nov., a new spaces isolated from desert in the west of China.</title>
        <authorList>
            <person name="Teng C."/>
            <person name="Zhou Z."/>
            <person name="Li X."/>
            <person name="Chen M."/>
            <person name="Lin M."/>
            <person name="Wang L."/>
            <person name="Su S."/>
            <person name="Zhang C."/>
            <person name="Zhang W."/>
        </authorList>
    </citation>
    <scope>NUCLEOTIDE SEQUENCE [LARGE SCALE GENOMIC DNA]</scope>
    <source>
        <strain evidence="2">ACCC05744</strain>
    </source>
</reference>
<keyword evidence="2" id="KW-1185">Reference proteome</keyword>
<evidence type="ECO:0000313" key="2">
    <source>
        <dbReference type="Proteomes" id="UP000031802"/>
    </source>
</evidence>
<name>A0A0B8T4A2_9SPHI</name>
<gene>
    <name evidence="1" type="ORF">DI53_1937</name>
</gene>
<reference evidence="1 2" key="2">
    <citation type="journal article" date="2015" name="PLoS ONE">
        <title>Whole-Genome Optical Mapping and Finished Genome Sequence of Sphingobacterium deserti sp. nov., a New Species Isolated from the Western Desert of China.</title>
        <authorList>
            <person name="Teng C."/>
            <person name="Zhou Z."/>
            <person name="Molnar I."/>
            <person name="Li X."/>
            <person name="Tang R."/>
            <person name="Chen M."/>
            <person name="Wang L."/>
            <person name="Su S."/>
            <person name="Zhang W."/>
            <person name="Lin M."/>
        </authorList>
    </citation>
    <scope>NUCLEOTIDE SEQUENCE [LARGE SCALE GENOMIC DNA]</scope>
    <source>
        <strain evidence="2">ACCC05744</strain>
    </source>
</reference>